<feature type="compositionally biased region" description="Low complexity" evidence="1">
    <location>
        <begin position="71"/>
        <end position="88"/>
    </location>
</feature>
<feature type="compositionally biased region" description="Polar residues" evidence="1">
    <location>
        <begin position="1"/>
        <end position="16"/>
    </location>
</feature>
<organism evidence="2 3">
    <name type="scientific">Corynebacterium oculi</name>
    <dbReference type="NCBI Taxonomy" id="1544416"/>
    <lineage>
        <taxon>Bacteria</taxon>
        <taxon>Bacillati</taxon>
        <taxon>Actinomycetota</taxon>
        <taxon>Actinomycetes</taxon>
        <taxon>Mycobacteriales</taxon>
        <taxon>Corynebacteriaceae</taxon>
        <taxon>Corynebacterium</taxon>
    </lineage>
</organism>
<gene>
    <name evidence="2" type="ORF">Cocul_00304</name>
</gene>
<feature type="region of interest" description="Disordered" evidence="1">
    <location>
        <begin position="1"/>
        <end position="127"/>
    </location>
</feature>
<evidence type="ECO:0000313" key="3">
    <source>
        <dbReference type="Proteomes" id="UP000050517"/>
    </source>
</evidence>
<dbReference type="EMBL" id="LKST01000001">
    <property type="protein sequence ID" value="KQB85166.1"/>
    <property type="molecule type" value="Genomic_DNA"/>
</dbReference>
<protein>
    <submittedName>
        <fullName evidence="2">Uncharacterized protein</fullName>
    </submittedName>
</protein>
<dbReference type="STRING" id="1544416.Cocul_00304"/>
<name>A0A0Q0UBC5_9CORY</name>
<sequence length="145" mass="15589">MQTGRAQNNATKNQAASYPGPAVRRAEPQPKQAAKPSGGVKPDQRFYAKPSEAVKPKPAGYAPPVKKPEPRFSAPSSPSPSQQRQPASGGKTITGPKQATARTQDKGSSGAKVINPDPLARPVEDPEGFKFSDWLRSWRESQERS</sequence>
<evidence type="ECO:0000256" key="1">
    <source>
        <dbReference type="SAM" id="MobiDB-lite"/>
    </source>
</evidence>
<comment type="caution">
    <text evidence="2">The sequence shown here is derived from an EMBL/GenBank/DDBJ whole genome shotgun (WGS) entry which is preliminary data.</text>
</comment>
<evidence type="ECO:0000313" key="2">
    <source>
        <dbReference type="EMBL" id="KQB85166.1"/>
    </source>
</evidence>
<accession>A0A0Q0UBC5</accession>
<dbReference type="AlphaFoldDB" id="A0A0Q0UBC5"/>
<dbReference type="PATRIC" id="fig|1544416.3.peg.308"/>
<keyword evidence="3" id="KW-1185">Reference proteome</keyword>
<dbReference type="Proteomes" id="UP000050517">
    <property type="component" value="Unassembled WGS sequence"/>
</dbReference>
<proteinExistence type="predicted"/>
<reference evidence="2 3" key="1">
    <citation type="submission" date="2015-10" db="EMBL/GenBank/DDBJ databases">
        <title>Corynebacteirum lowii and Corynebacterium oculi species nova, derived from human clinical disease and and emended description of Corynebacterium mastiditis.</title>
        <authorList>
            <person name="Bernard K."/>
            <person name="Pacheco A.L."/>
            <person name="Mcdougall C."/>
            <person name="Burtx T."/>
            <person name="Weibe D."/>
            <person name="Tyler S."/>
            <person name="Olson A.B."/>
            <person name="Cnockaert M."/>
            <person name="Eguchi H."/>
            <person name="Kuwahara T."/>
            <person name="Nakayama-Imaohji H."/>
            <person name="Boudewijins M."/>
            <person name="Van Hoecke F."/>
            <person name="Bernier A.-M."/>
            <person name="Vandamme P."/>
        </authorList>
    </citation>
    <scope>NUCLEOTIDE SEQUENCE [LARGE SCALE GENOMIC DNA]</scope>
    <source>
        <strain evidence="2 3">NML 130210</strain>
    </source>
</reference>